<dbReference type="PANTHER" id="PTHR38011:SF11">
    <property type="entry name" value="2,5-DIAMINO-6-RIBOSYLAMINO-4(3H)-PYRIMIDINONE 5'-PHOSPHATE REDUCTASE"/>
    <property type="match status" value="1"/>
</dbReference>
<gene>
    <name evidence="2" type="ORF">HLB09_04765</name>
</gene>
<evidence type="ECO:0000313" key="2">
    <source>
        <dbReference type="EMBL" id="NNH22411.1"/>
    </source>
</evidence>
<organism evidence="2 3">
    <name type="scientific">Pseudokineococcus marinus</name>
    <dbReference type="NCBI Taxonomy" id="351215"/>
    <lineage>
        <taxon>Bacteria</taxon>
        <taxon>Bacillati</taxon>
        <taxon>Actinomycetota</taxon>
        <taxon>Actinomycetes</taxon>
        <taxon>Kineosporiales</taxon>
        <taxon>Kineosporiaceae</taxon>
        <taxon>Pseudokineococcus</taxon>
    </lineage>
</organism>
<sequence>MTLLRYWINASLDGFIADAEGRFDWSEPDAEVHAFYNEQERAIGTHLYGRRLYETMSYWETAHEQPEQSPVEEEYGRIWRAADKVVYSRTLTEVGTARTELVRGFDAGDVARRKERADRDMSIGGAELAAVALRAGLVDEVGLVVHPVVVGGGTPALAPGLRLDLALDEERRLPGGLVFLRYRVRH</sequence>
<protein>
    <submittedName>
        <fullName evidence="2">Deaminase</fullName>
    </submittedName>
</protein>
<accession>A0A849BII6</accession>
<dbReference type="GO" id="GO:0009231">
    <property type="term" value="P:riboflavin biosynthetic process"/>
    <property type="evidence" value="ECO:0007669"/>
    <property type="project" value="InterPro"/>
</dbReference>
<dbReference type="AlphaFoldDB" id="A0A849BII6"/>
<proteinExistence type="predicted"/>
<dbReference type="GO" id="GO:0008703">
    <property type="term" value="F:5-amino-6-(5-phosphoribosylamino)uracil reductase activity"/>
    <property type="evidence" value="ECO:0007669"/>
    <property type="project" value="InterPro"/>
</dbReference>
<dbReference type="PANTHER" id="PTHR38011">
    <property type="entry name" value="DIHYDROFOLATE REDUCTASE FAMILY PROTEIN (AFU_ORTHOLOGUE AFUA_8G06820)"/>
    <property type="match status" value="1"/>
</dbReference>
<reference evidence="2 3" key="1">
    <citation type="submission" date="2020-05" db="EMBL/GenBank/DDBJ databases">
        <title>MicrobeNet Type strains.</title>
        <authorList>
            <person name="Nicholson A.C."/>
        </authorList>
    </citation>
    <scope>NUCLEOTIDE SEQUENCE [LARGE SCALE GENOMIC DNA]</scope>
    <source>
        <strain evidence="2 3">JCM 14547</strain>
    </source>
</reference>
<dbReference type="InterPro" id="IPR002734">
    <property type="entry name" value="RibDG_C"/>
</dbReference>
<dbReference type="InterPro" id="IPR024072">
    <property type="entry name" value="DHFR-like_dom_sf"/>
</dbReference>
<dbReference type="Proteomes" id="UP000555552">
    <property type="component" value="Unassembled WGS sequence"/>
</dbReference>
<dbReference type="SUPFAM" id="SSF53597">
    <property type="entry name" value="Dihydrofolate reductase-like"/>
    <property type="match status" value="1"/>
</dbReference>
<feature type="domain" description="Bacterial bifunctional deaminase-reductase C-terminal" evidence="1">
    <location>
        <begin position="9"/>
        <end position="166"/>
    </location>
</feature>
<keyword evidence="3" id="KW-1185">Reference proteome</keyword>
<dbReference type="EMBL" id="JABEMA010000039">
    <property type="protein sequence ID" value="NNH22411.1"/>
    <property type="molecule type" value="Genomic_DNA"/>
</dbReference>
<name>A0A849BII6_9ACTN</name>
<comment type="caution">
    <text evidence="2">The sequence shown here is derived from an EMBL/GenBank/DDBJ whole genome shotgun (WGS) entry which is preliminary data.</text>
</comment>
<dbReference type="Pfam" id="PF01872">
    <property type="entry name" value="RibD_C"/>
    <property type="match status" value="1"/>
</dbReference>
<dbReference type="InterPro" id="IPR050765">
    <property type="entry name" value="Riboflavin_Biosynth_HTPR"/>
</dbReference>
<evidence type="ECO:0000313" key="3">
    <source>
        <dbReference type="Proteomes" id="UP000555552"/>
    </source>
</evidence>
<evidence type="ECO:0000259" key="1">
    <source>
        <dbReference type="Pfam" id="PF01872"/>
    </source>
</evidence>
<dbReference type="Gene3D" id="3.40.430.10">
    <property type="entry name" value="Dihydrofolate Reductase, subunit A"/>
    <property type="match status" value="1"/>
</dbReference>